<accession>A0A8R1E768</accession>
<evidence type="ECO:0000256" key="1">
    <source>
        <dbReference type="SAM" id="Phobius"/>
    </source>
</evidence>
<reference evidence="2" key="2">
    <citation type="submission" date="2022-06" db="UniProtKB">
        <authorList>
            <consortium name="EnsemblMetazoa"/>
        </authorList>
    </citation>
    <scope>IDENTIFICATION</scope>
    <source>
        <strain evidence="2">DF5081</strain>
    </source>
</reference>
<sequence>MQVTVDRFGLNPCCSLSQKLLSFRCFDGIYFLSVLFFYTVSFPGKHIFKSGRWCFGSLAIAVSLSWLEPGQIEFTSISLIAAFFLPFARAFSFILLRNAMESFGKNS</sequence>
<organism evidence="2 3">
    <name type="scientific">Caenorhabditis japonica</name>
    <dbReference type="NCBI Taxonomy" id="281687"/>
    <lineage>
        <taxon>Eukaryota</taxon>
        <taxon>Metazoa</taxon>
        <taxon>Ecdysozoa</taxon>
        <taxon>Nematoda</taxon>
        <taxon>Chromadorea</taxon>
        <taxon>Rhabditida</taxon>
        <taxon>Rhabditina</taxon>
        <taxon>Rhabditomorpha</taxon>
        <taxon>Rhabditoidea</taxon>
        <taxon>Rhabditidae</taxon>
        <taxon>Peloderinae</taxon>
        <taxon>Caenorhabditis</taxon>
    </lineage>
</organism>
<keyword evidence="1" id="KW-0812">Transmembrane</keyword>
<name>A0A8R1E768_CAEJA</name>
<reference evidence="3" key="1">
    <citation type="submission" date="2010-08" db="EMBL/GenBank/DDBJ databases">
        <authorList>
            <consortium name="Caenorhabditis japonica Sequencing Consortium"/>
            <person name="Wilson R.K."/>
        </authorList>
    </citation>
    <scope>NUCLEOTIDE SEQUENCE [LARGE SCALE GENOMIC DNA]</scope>
    <source>
        <strain evidence="3">DF5081</strain>
    </source>
</reference>
<keyword evidence="1" id="KW-0472">Membrane</keyword>
<evidence type="ECO:0000313" key="3">
    <source>
        <dbReference type="Proteomes" id="UP000005237"/>
    </source>
</evidence>
<dbReference type="Proteomes" id="UP000005237">
    <property type="component" value="Unassembled WGS sequence"/>
</dbReference>
<feature type="transmembrane region" description="Helical" evidence="1">
    <location>
        <begin position="20"/>
        <end position="38"/>
    </location>
</feature>
<keyword evidence="3" id="KW-1185">Reference proteome</keyword>
<dbReference type="AlphaFoldDB" id="A0A8R1E768"/>
<evidence type="ECO:0000313" key="2">
    <source>
        <dbReference type="EnsemblMetazoa" id="CJA27331.1"/>
    </source>
</evidence>
<feature type="transmembrane region" description="Helical" evidence="1">
    <location>
        <begin position="74"/>
        <end position="96"/>
    </location>
</feature>
<dbReference type="EnsemblMetazoa" id="CJA27331.1">
    <property type="protein sequence ID" value="CJA27331.1"/>
    <property type="gene ID" value="WBGene00182903"/>
</dbReference>
<protein>
    <submittedName>
        <fullName evidence="2">Uncharacterized protein</fullName>
    </submittedName>
</protein>
<keyword evidence="1" id="KW-1133">Transmembrane helix</keyword>
<proteinExistence type="predicted"/>